<gene>
    <name evidence="1" type="ORF">EDM22_00210</name>
</gene>
<organism evidence="1 2">
    <name type="scientific">Agromyces tardus</name>
    <dbReference type="NCBI Taxonomy" id="2583849"/>
    <lineage>
        <taxon>Bacteria</taxon>
        <taxon>Bacillati</taxon>
        <taxon>Actinomycetota</taxon>
        <taxon>Actinomycetes</taxon>
        <taxon>Micrococcales</taxon>
        <taxon>Microbacteriaceae</taxon>
        <taxon>Agromyces</taxon>
    </lineage>
</organism>
<protein>
    <submittedName>
        <fullName evidence="1">Uncharacterized protein</fullName>
    </submittedName>
</protein>
<evidence type="ECO:0000313" key="1">
    <source>
        <dbReference type="EMBL" id="RNB52185.1"/>
    </source>
</evidence>
<proteinExistence type="predicted"/>
<comment type="caution">
    <text evidence="1">The sequence shown here is derived from an EMBL/GenBank/DDBJ whole genome shotgun (WGS) entry which is preliminary data.</text>
</comment>
<dbReference type="SUPFAM" id="SSF52540">
    <property type="entry name" value="P-loop containing nucleoside triphosphate hydrolases"/>
    <property type="match status" value="1"/>
</dbReference>
<dbReference type="OrthoDB" id="2531964at2"/>
<dbReference type="Proteomes" id="UP000275048">
    <property type="component" value="Unassembled WGS sequence"/>
</dbReference>
<keyword evidence="2" id="KW-1185">Reference proteome</keyword>
<dbReference type="EMBL" id="RHHB01000001">
    <property type="protein sequence ID" value="RNB52185.1"/>
    <property type="molecule type" value="Genomic_DNA"/>
</dbReference>
<evidence type="ECO:0000313" key="2">
    <source>
        <dbReference type="Proteomes" id="UP000275048"/>
    </source>
</evidence>
<accession>A0A3M8ANV7</accession>
<dbReference type="AlphaFoldDB" id="A0A3M8ANV7"/>
<name>A0A3M8ANV7_9MICO</name>
<dbReference type="RefSeq" id="WP_122935025.1">
    <property type="nucleotide sequence ID" value="NZ_JBHSNT010000007.1"/>
</dbReference>
<dbReference type="InterPro" id="IPR027417">
    <property type="entry name" value="P-loop_NTPase"/>
</dbReference>
<sequence length="431" mass="48076">MAVTPKKAYEVFGVSRDVLPDSYVDRGSLDERLGSLLQRQNHIAIRGASKSGKSWLRQMVAPDAVVIQCRLGKTVEDLYREALGMLGITLEVRRTAGDSFSGHVESSVGFGQALIMKVSGKLGLGYTRHAQSESVPVRQDVSDISFIAELLVESGRRLVIEDVHYLSHAERRRLSFDLKALWDLGLFVIIIGVWKEQSLIDLNPDLSGRVKEMSVTWSDEDLEKIIAKGTKALNVALAPLIIDSLVRASYGNAGLLQALTLELLDEAGIDERPEQTRDLVDHRLFEAAAMQHAENLNVLYQNFAKRVSSGIRRRKNSTGIYAHAMAVILEESDESLMRGLPLKEIHAKAHEREPRILLPNLRTALSKIEALQTDDEGRGLVLSYDEGREAVYVVDLQLLLYRRYSTVAWPWDDIVAETEGSQSAFELDAME</sequence>
<reference evidence="1 2" key="1">
    <citation type="submission" date="2018-10" db="EMBL/GenBank/DDBJ databases">
        <title>Isolation, diversity and antibacterial activity of antinobacteria from the wheat rhizosphere soil.</title>
        <authorList>
            <person name="Sun T."/>
        </authorList>
    </citation>
    <scope>NUCLEOTIDE SEQUENCE [LARGE SCALE GENOMIC DNA]</scope>
    <source>
        <strain evidence="1 2">SJ-23</strain>
    </source>
</reference>